<evidence type="ECO:0000256" key="8">
    <source>
        <dbReference type="ARBA" id="ARBA00022723"/>
    </source>
</evidence>
<dbReference type="EMBL" id="QQXL01000007">
    <property type="protein sequence ID" value="RKW69713.1"/>
    <property type="molecule type" value="Genomic_DNA"/>
</dbReference>
<evidence type="ECO:0000256" key="4">
    <source>
        <dbReference type="ARBA" id="ARBA00004496"/>
    </source>
</evidence>
<keyword evidence="7 12" id="KW-0540">Nuclease</keyword>
<evidence type="ECO:0000256" key="1">
    <source>
        <dbReference type="ARBA" id="ARBA00000077"/>
    </source>
</evidence>
<evidence type="ECO:0000256" key="7">
    <source>
        <dbReference type="ARBA" id="ARBA00022722"/>
    </source>
</evidence>
<evidence type="ECO:0000313" key="16">
    <source>
        <dbReference type="Proteomes" id="UP000273119"/>
    </source>
</evidence>
<comment type="similarity">
    <text evidence="5 13">Belongs to the RNase HII family.</text>
</comment>
<accession>A0A496PGV9</accession>
<dbReference type="EC" id="3.1.26.4" evidence="13"/>
<dbReference type="GO" id="GO:0032299">
    <property type="term" value="C:ribonuclease H2 complex"/>
    <property type="evidence" value="ECO:0007669"/>
    <property type="project" value="TreeGrafter"/>
</dbReference>
<organism evidence="15 16">
    <name type="scientific">Galactobacter caseinivorans</name>
    <dbReference type="NCBI Taxonomy" id="2676123"/>
    <lineage>
        <taxon>Bacteria</taxon>
        <taxon>Bacillati</taxon>
        <taxon>Actinomycetota</taxon>
        <taxon>Actinomycetes</taxon>
        <taxon>Micrococcales</taxon>
        <taxon>Micrococcaceae</taxon>
        <taxon>Galactobacter</taxon>
    </lineage>
</organism>
<comment type="cofactor">
    <cofactor evidence="12">
        <name>Mn(2+)</name>
        <dbReference type="ChEBI" id="CHEBI:29035"/>
    </cofactor>
    <cofactor evidence="12">
        <name>Mg(2+)</name>
        <dbReference type="ChEBI" id="CHEBI:18420"/>
    </cofactor>
    <text evidence="12">Manganese or magnesium. Binds 1 divalent metal ion per monomer in the absence of substrate. May bind a second metal ion after substrate binding.</text>
</comment>
<comment type="cofactor">
    <cofactor evidence="2">
        <name>Mg(2+)</name>
        <dbReference type="ChEBI" id="CHEBI:18420"/>
    </cofactor>
</comment>
<evidence type="ECO:0000256" key="9">
    <source>
        <dbReference type="ARBA" id="ARBA00022759"/>
    </source>
</evidence>
<comment type="subcellular location">
    <subcellularLocation>
        <location evidence="4">Cytoplasm</location>
    </subcellularLocation>
</comment>
<gene>
    <name evidence="15" type="ORF">DWQ67_11470</name>
</gene>
<keyword evidence="11" id="KW-0464">Manganese</keyword>
<dbReference type="NCBIfam" id="NF000595">
    <property type="entry name" value="PRK00015.1-3"/>
    <property type="match status" value="1"/>
</dbReference>
<sequence length="230" mass="24517">MTLATPTLDLERSLVMPGELLMCVDEVGRGALAGPVSVGMVAVDPFAEGVPEGIHDSKDLSPAARERLDPQVRAWVAAGAVGHASPAEIDAFGIVAALRLAGRRAWTSCVKELNASSRTVPLTVLLDGNLDWLSPVEPDLFAGPQPGDDEGLAQMVARVRTQVKGDRDCIGVGAASILAKVERDRIMLVLAQDFPHFGWDRNKGYGSAGHRAAIVEHGPGDHHRRSWKLL</sequence>
<evidence type="ECO:0000256" key="2">
    <source>
        <dbReference type="ARBA" id="ARBA00001946"/>
    </source>
</evidence>
<dbReference type="Pfam" id="PF01351">
    <property type="entry name" value="RNase_HII"/>
    <property type="match status" value="1"/>
</dbReference>
<dbReference type="InterPro" id="IPR022898">
    <property type="entry name" value="RNase_HII"/>
</dbReference>
<evidence type="ECO:0000259" key="14">
    <source>
        <dbReference type="PROSITE" id="PS51975"/>
    </source>
</evidence>
<dbReference type="PROSITE" id="PS51975">
    <property type="entry name" value="RNASE_H_2"/>
    <property type="match status" value="1"/>
</dbReference>
<comment type="catalytic activity">
    <reaction evidence="1 12 13">
        <text>Endonucleolytic cleavage to 5'-phosphomonoester.</text>
        <dbReference type="EC" id="3.1.26.4"/>
    </reaction>
</comment>
<evidence type="ECO:0000256" key="6">
    <source>
        <dbReference type="ARBA" id="ARBA00022490"/>
    </source>
</evidence>
<keyword evidence="16" id="KW-1185">Reference proteome</keyword>
<proteinExistence type="inferred from homology"/>
<dbReference type="InterPro" id="IPR012337">
    <property type="entry name" value="RNaseH-like_sf"/>
</dbReference>
<keyword evidence="9 12" id="KW-0255">Endonuclease</keyword>
<protein>
    <recommendedName>
        <fullName evidence="13">Ribonuclease</fullName>
        <ecNumber evidence="13">3.1.26.4</ecNumber>
    </recommendedName>
</protein>
<feature type="domain" description="RNase H type-2" evidence="14">
    <location>
        <begin position="19"/>
        <end position="230"/>
    </location>
</feature>
<evidence type="ECO:0000256" key="3">
    <source>
        <dbReference type="ARBA" id="ARBA00004065"/>
    </source>
</evidence>
<evidence type="ECO:0000256" key="13">
    <source>
        <dbReference type="RuleBase" id="RU003515"/>
    </source>
</evidence>
<keyword evidence="8 12" id="KW-0479">Metal-binding</keyword>
<dbReference type="GO" id="GO:0046872">
    <property type="term" value="F:metal ion binding"/>
    <property type="evidence" value="ECO:0007669"/>
    <property type="project" value="UniProtKB-KW"/>
</dbReference>
<reference evidence="15 16" key="1">
    <citation type="submission" date="2018-07" db="EMBL/GenBank/DDBJ databases">
        <title>Arthrobacter sp. nov., isolated from raw cow's milk with high bacterial count.</title>
        <authorList>
            <person name="Hahne J."/>
            <person name="Isele D."/>
            <person name="Lipski A."/>
        </authorList>
    </citation>
    <scope>NUCLEOTIDE SEQUENCE [LARGE SCALE GENOMIC DNA]</scope>
    <source>
        <strain evidence="15 16">JZ R-183</strain>
    </source>
</reference>
<dbReference type="AlphaFoldDB" id="A0A496PGV9"/>
<name>A0A496PGV9_9MICC</name>
<feature type="binding site" evidence="12">
    <location>
        <position position="26"/>
    </location>
    <ligand>
        <name>a divalent metal cation</name>
        <dbReference type="ChEBI" id="CHEBI:60240"/>
    </ligand>
</feature>
<feature type="binding site" evidence="12">
    <location>
        <position position="127"/>
    </location>
    <ligand>
        <name>a divalent metal cation</name>
        <dbReference type="ChEBI" id="CHEBI:60240"/>
    </ligand>
</feature>
<comment type="function">
    <text evidence="3 13">Endonuclease that specifically degrades the RNA of RNA-DNA hybrids.</text>
</comment>
<dbReference type="GO" id="GO:0006298">
    <property type="term" value="P:mismatch repair"/>
    <property type="evidence" value="ECO:0007669"/>
    <property type="project" value="TreeGrafter"/>
</dbReference>
<evidence type="ECO:0000256" key="10">
    <source>
        <dbReference type="ARBA" id="ARBA00022801"/>
    </source>
</evidence>
<dbReference type="PANTHER" id="PTHR10954:SF18">
    <property type="entry name" value="RIBONUCLEASE HII"/>
    <property type="match status" value="1"/>
</dbReference>
<dbReference type="PANTHER" id="PTHR10954">
    <property type="entry name" value="RIBONUCLEASE H2 SUBUNIT A"/>
    <property type="match status" value="1"/>
</dbReference>
<keyword evidence="10 12" id="KW-0378">Hydrolase</keyword>
<keyword evidence="6" id="KW-0963">Cytoplasm</keyword>
<dbReference type="Gene3D" id="3.30.420.10">
    <property type="entry name" value="Ribonuclease H-like superfamily/Ribonuclease H"/>
    <property type="match status" value="1"/>
</dbReference>
<dbReference type="GO" id="GO:0043137">
    <property type="term" value="P:DNA replication, removal of RNA primer"/>
    <property type="evidence" value="ECO:0007669"/>
    <property type="project" value="TreeGrafter"/>
</dbReference>
<evidence type="ECO:0000256" key="12">
    <source>
        <dbReference type="PROSITE-ProRule" id="PRU01319"/>
    </source>
</evidence>
<evidence type="ECO:0000256" key="11">
    <source>
        <dbReference type="ARBA" id="ARBA00023211"/>
    </source>
</evidence>
<dbReference type="GO" id="GO:0003723">
    <property type="term" value="F:RNA binding"/>
    <property type="evidence" value="ECO:0007669"/>
    <property type="project" value="UniProtKB-UniRule"/>
</dbReference>
<evidence type="ECO:0000313" key="15">
    <source>
        <dbReference type="EMBL" id="RKW69713.1"/>
    </source>
</evidence>
<evidence type="ECO:0000256" key="5">
    <source>
        <dbReference type="ARBA" id="ARBA00007383"/>
    </source>
</evidence>
<dbReference type="GO" id="GO:0004523">
    <property type="term" value="F:RNA-DNA hybrid ribonuclease activity"/>
    <property type="evidence" value="ECO:0007669"/>
    <property type="project" value="UniProtKB-UniRule"/>
</dbReference>
<comment type="caution">
    <text evidence="15">The sequence shown here is derived from an EMBL/GenBank/DDBJ whole genome shotgun (WGS) entry which is preliminary data.</text>
</comment>
<dbReference type="InterPro" id="IPR036397">
    <property type="entry name" value="RNaseH_sf"/>
</dbReference>
<dbReference type="SUPFAM" id="SSF53098">
    <property type="entry name" value="Ribonuclease H-like"/>
    <property type="match status" value="1"/>
</dbReference>
<dbReference type="GO" id="GO:0005737">
    <property type="term" value="C:cytoplasm"/>
    <property type="evidence" value="ECO:0007669"/>
    <property type="project" value="UniProtKB-SubCell"/>
</dbReference>
<dbReference type="InterPro" id="IPR001352">
    <property type="entry name" value="RNase_HII/HIII"/>
</dbReference>
<dbReference type="CDD" id="cd07182">
    <property type="entry name" value="RNase_HII_bacteria_HII_like"/>
    <property type="match status" value="1"/>
</dbReference>
<dbReference type="RefSeq" id="WP_121485759.1">
    <property type="nucleotide sequence ID" value="NZ_QQXL01000007.1"/>
</dbReference>
<dbReference type="Proteomes" id="UP000273119">
    <property type="component" value="Unassembled WGS sequence"/>
</dbReference>
<feature type="binding site" evidence="12">
    <location>
        <position position="25"/>
    </location>
    <ligand>
        <name>a divalent metal cation</name>
        <dbReference type="ChEBI" id="CHEBI:60240"/>
    </ligand>
</feature>
<dbReference type="InterPro" id="IPR024567">
    <property type="entry name" value="RNase_HII/HIII_dom"/>
</dbReference>